<evidence type="ECO:0000256" key="1">
    <source>
        <dbReference type="SAM" id="MobiDB-lite"/>
    </source>
</evidence>
<comment type="caution">
    <text evidence="2">The sequence shown here is derived from an EMBL/GenBank/DDBJ whole genome shotgun (WGS) entry which is preliminary data.</text>
</comment>
<reference evidence="2 3" key="1">
    <citation type="submission" date="2019-07" db="EMBL/GenBank/DDBJ databases">
        <title>Whole genome shotgun sequence of Cellulomonas xylanilytica NBRC 101102.</title>
        <authorList>
            <person name="Hosoyama A."/>
            <person name="Uohara A."/>
            <person name="Ohji S."/>
            <person name="Ichikawa N."/>
        </authorList>
    </citation>
    <scope>NUCLEOTIDE SEQUENCE [LARGE SCALE GENOMIC DNA]</scope>
    <source>
        <strain evidence="2 3">NBRC 101102</strain>
    </source>
</reference>
<dbReference type="Proteomes" id="UP000321118">
    <property type="component" value="Unassembled WGS sequence"/>
</dbReference>
<evidence type="ECO:0000313" key="2">
    <source>
        <dbReference type="EMBL" id="GEK23427.1"/>
    </source>
</evidence>
<accession>A0A510V980</accession>
<sequence>MTEMTTSDPDDTPSLPDPAAEEGQPDVGANQDVGARKIYPTDPTGDDPA</sequence>
<dbReference type="AlphaFoldDB" id="A0A510V980"/>
<feature type="region of interest" description="Disordered" evidence="1">
    <location>
        <begin position="1"/>
        <end position="49"/>
    </location>
</feature>
<name>A0A510V980_9CELL</name>
<dbReference type="EMBL" id="BJUB01000016">
    <property type="protein sequence ID" value="GEK23427.1"/>
    <property type="molecule type" value="Genomic_DNA"/>
</dbReference>
<gene>
    <name evidence="2" type="ORF">CXY01_39470</name>
</gene>
<evidence type="ECO:0000313" key="3">
    <source>
        <dbReference type="Proteomes" id="UP000321118"/>
    </source>
</evidence>
<protein>
    <submittedName>
        <fullName evidence="2">Uncharacterized protein</fullName>
    </submittedName>
</protein>
<organism evidence="2 3">
    <name type="scientific">Cellulomonas xylanilytica</name>
    <dbReference type="NCBI Taxonomy" id="233583"/>
    <lineage>
        <taxon>Bacteria</taxon>
        <taxon>Bacillati</taxon>
        <taxon>Actinomycetota</taxon>
        <taxon>Actinomycetes</taxon>
        <taxon>Micrococcales</taxon>
        <taxon>Cellulomonadaceae</taxon>
        <taxon>Cellulomonas</taxon>
    </lineage>
</organism>
<dbReference type="RefSeq" id="WP_186813478.1">
    <property type="nucleotide sequence ID" value="NZ_BJUB01000016.1"/>
</dbReference>
<proteinExistence type="predicted"/>
<keyword evidence="3" id="KW-1185">Reference proteome</keyword>